<feature type="transmembrane region" description="Helical" evidence="2">
    <location>
        <begin position="7"/>
        <end position="25"/>
    </location>
</feature>
<protein>
    <submittedName>
        <fullName evidence="3">Uncharacterized protein</fullName>
    </submittedName>
</protein>
<feature type="region of interest" description="Disordered" evidence="1">
    <location>
        <begin position="189"/>
        <end position="218"/>
    </location>
</feature>
<feature type="transmembrane region" description="Helical" evidence="2">
    <location>
        <begin position="71"/>
        <end position="101"/>
    </location>
</feature>
<gene>
    <name evidence="3" type="ORF">ACFFQ6_17190</name>
</gene>
<sequence>MSIYRMIWWITAVILAASGGIAAAITVQTDILVSAVTAAVLIGGGSPWLRPITRRTTPPPRTLLPIALRDGATWAAGVVTVIGLITLAGAAALPLILLMAITSAPVHRYIGGRVEFTQALLCSPKSPLIRTSTVDVPLLPLPDCSQLSDEALCRCWRMSLPALQNGPSTSPSTTDALHLARTRATYLDEIERRDPRGSSPHEITHPHHISPDSTPLEMPMNQLRNLLMAGPVEND</sequence>
<dbReference type="RefSeq" id="WP_231783828.1">
    <property type="nucleotide sequence ID" value="NZ_JBEUOO010000072.1"/>
</dbReference>
<keyword evidence="4" id="KW-1185">Reference proteome</keyword>
<evidence type="ECO:0000313" key="4">
    <source>
        <dbReference type="Proteomes" id="UP001589587"/>
    </source>
</evidence>
<proteinExistence type="predicted"/>
<keyword evidence="2" id="KW-1133">Transmembrane helix</keyword>
<keyword evidence="2" id="KW-0472">Membrane</keyword>
<dbReference type="Proteomes" id="UP001589587">
    <property type="component" value="Unassembled WGS sequence"/>
</dbReference>
<organism evidence="3 4">
    <name type="scientific">Rhodococcus baikonurensis</name>
    <dbReference type="NCBI Taxonomy" id="172041"/>
    <lineage>
        <taxon>Bacteria</taxon>
        <taxon>Bacillati</taxon>
        <taxon>Actinomycetota</taxon>
        <taxon>Actinomycetes</taxon>
        <taxon>Mycobacteriales</taxon>
        <taxon>Nocardiaceae</taxon>
        <taxon>Rhodococcus</taxon>
        <taxon>Rhodococcus erythropolis group</taxon>
    </lineage>
</organism>
<evidence type="ECO:0000256" key="2">
    <source>
        <dbReference type="SAM" id="Phobius"/>
    </source>
</evidence>
<name>A0ABV5XHF0_9NOCA</name>
<dbReference type="EMBL" id="JBHMAS010000047">
    <property type="protein sequence ID" value="MFB9781426.1"/>
    <property type="molecule type" value="Genomic_DNA"/>
</dbReference>
<dbReference type="GeneID" id="93806802"/>
<feature type="transmembrane region" description="Helical" evidence="2">
    <location>
        <begin position="31"/>
        <end position="50"/>
    </location>
</feature>
<keyword evidence="2" id="KW-0812">Transmembrane</keyword>
<reference evidence="3 4" key="1">
    <citation type="submission" date="2024-09" db="EMBL/GenBank/DDBJ databases">
        <authorList>
            <person name="Sun Q."/>
            <person name="Mori K."/>
        </authorList>
    </citation>
    <scope>NUCLEOTIDE SEQUENCE [LARGE SCALE GENOMIC DNA]</scope>
    <source>
        <strain evidence="3 4">JCM 11411</strain>
    </source>
</reference>
<evidence type="ECO:0000256" key="1">
    <source>
        <dbReference type="SAM" id="MobiDB-lite"/>
    </source>
</evidence>
<evidence type="ECO:0000313" key="3">
    <source>
        <dbReference type="EMBL" id="MFB9781426.1"/>
    </source>
</evidence>
<comment type="caution">
    <text evidence="3">The sequence shown here is derived from an EMBL/GenBank/DDBJ whole genome shotgun (WGS) entry which is preliminary data.</text>
</comment>
<accession>A0ABV5XHF0</accession>